<evidence type="ECO:0000256" key="1">
    <source>
        <dbReference type="SAM" id="MobiDB-lite"/>
    </source>
</evidence>
<evidence type="ECO:0000313" key="2">
    <source>
        <dbReference type="EMBL" id="CAD7273532.1"/>
    </source>
</evidence>
<dbReference type="AlphaFoldDB" id="A0A7R9GA67"/>
<reference evidence="2" key="1">
    <citation type="submission" date="2020-11" db="EMBL/GenBank/DDBJ databases">
        <authorList>
            <person name="Tran Van P."/>
        </authorList>
    </citation>
    <scope>NUCLEOTIDE SEQUENCE</scope>
</reference>
<protein>
    <submittedName>
        <fullName evidence="2">Uncharacterized protein</fullName>
    </submittedName>
</protein>
<evidence type="ECO:0000313" key="3">
    <source>
        <dbReference type="Proteomes" id="UP000678499"/>
    </source>
</evidence>
<dbReference type="EMBL" id="OA882177">
    <property type="protein sequence ID" value="CAD7273532.1"/>
    <property type="molecule type" value="Genomic_DNA"/>
</dbReference>
<name>A0A7R9GA67_9CRUS</name>
<accession>A0A7R9GA67</accession>
<dbReference type="EMBL" id="CAJPEX010000140">
    <property type="protein sequence ID" value="CAG0913684.1"/>
    <property type="molecule type" value="Genomic_DNA"/>
</dbReference>
<organism evidence="2">
    <name type="scientific">Notodromas monacha</name>
    <dbReference type="NCBI Taxonomy" id="399045"/>
    <lineage>
        <taxon>Eukaryota</taxon>
        <taxon>Metazoa</taxon>
        <taxon>Ecdysozoa</taxon>
        <taxon>Arthropoda</taxon>
        <taxon>Crustacea</taxon>
        <taxon>Oligostraca</taxon>
        <taxon>Ostracoda</taxon>
        <taxon>Podocopa</taxon>
        <taxon>Podocopida</taxon>
        <taxon>Cypridocopina</taxon>
        <taxon>Cypridoidea</taxon>
        <taxon>Cyprididae</taxon>
        <taxon>Notodromas</taxon>
    </lineage>
</organism>
<proteinExistence type="predicted"/>
<feature type="region of interest" description="Disordered" evidence="1">
    <location>
        <begin position="1"/>
        <end position="50"/>
    </location>
</feature>
<sequence length="236" mass="25711">MENEEEEDKKEQEEKTGREAECDEAQGHKQDPSRVAEADGRGEQDDDDEDADVARAVGGGELVRPTVDGRFLRFLHRCLQVHSSPADADWDELKESGAALSLDDCFAQLRLLSSEGLLDGLVSYAAHQNLLDSCAAVSPNKALPERSSRKANRSSATASNGEPSRRLRPTTAHALPIHAPAASTVSRQDIVLNVVDDAKQATKQYKIPVSSLLRHMGYFSNLSSSLYLDNVVVAEN</sequence>
<keyword evidence="3" id="KW-1185">Reference proteome</keyword>
<feature type="compositionally biased region" description="Basic and acidic residues" evidence="1">
    <location>
        <begin position="9"/>
        <end position="43"/>
    </location>
</feature>
<dbReference type="Proteomes" id="UP000678499">
    <property type="component" value="Unassembled WGS sequence"/>
</dbReference>
<gene>
    <name evidence="2" type="ORF">NMOB1V02_LOCUS1413</name>
</gene>
<feature type="compositionally biased region" description="Polar residues" evidence="1">
    <location>
        <begin position="153"/>
        <end position="162"/>
    </location>
</feature>
<feature type="region of interest" description="Disordered" evidence="1">
    <location>
        <begin position="142"/>
        <end position="167"/>
    </location>
</feature>